<proteinExistence type="inferred from homology"/>
<dbReference type="PANTHER" id="PTHR33653:SF1">
    <property type="entry name" value="RIBONUCLEASE VAPC2"/>
    <property type="match status" value="1"/>
</dbReference>
<organism evidence="10">
    <name type="scientific">Candidatus Kentrum sp. DK</name>
    <dbReference type="NCBI Taxonomy" id="2126562"/>
    <lineage>
        <taxon>Bacteria</taxon>
        <taxon>Pseudomonadati</taxon>
        <taxon>Pseudomonadota</taxon>
        <taxon>Gammaproteobacteria</taxon>
        <taxon>Candidatus Kentrum</taxon>
    </lineage>
</organism>
<reference evidence="10" key="1">
    <citation type="submission" date="2019-02" db="EMBL/GenBank/DDBJ databases">
        <authorList>
            <person name="Gruber-Vodicka R. H."/>
            <person name="Seah K. B. B."/>
        </authorList>
    </citation>
    <scope>NUCLEOTIDE SEQUENCE</scope>
    <source>
        <strain evidence="10">BECK_DK161</strain>
        <strain evidence="11">BECK_DK47</strain>
    </source>
</reference>
<feature type="binding site" evidence="8">
    <location>
        <position position="103"/>
    </location>
    <ligand>
        <name>Mg(2+)</name>
        <dbReference type="ChEBI" id="CHEBI:18420"/>
    </ligand>
</feature>
<dbReference type="PANTHER" id="PTHR33653">
    <property type="entry name" value="RIBONUCLEASE VAPC2"/>
    <property type="match status" value="1"/>
</dbReference>
<keyword evidence="10" id="KW-0255">Endonuclease</keyword>
<dbReference type="InterPro" id="IPR050556">
    <property type="entry name" value="Type_II_TA_system_RNase"/>
</dbReference>
<evidence type="ECO:0000256" key="2">
    <source>
        <dbReference type="ARBA" id="ARBA00022649"/>
    </source>
</evidence>
<evidence type="ECO:0000313" key="11">
    <source>
        <dbReference type="EMBL" id="VFJ54577.1"/>
    </source>
</evidence>
<feature type="binding site" evidence="8">
    <location>
        <position position="12"/>
    </location>
    <ligand>
        <name>Mg(2+)</name>
        <dbReference type="ChEBI" id="CHEBI:18420"/>
    </ligand>
</feature>
<evidence type="ECO:0000256" key="3">
    <source>
        <dbReference type="ARBA" id="ARBA00022722"/>
    </source>
</evidence>
<evidence type="ECO:0000256" key="8">
    <source>
        <dbReference type="HAMAP-Rule" id="MF_00265"/>
    </source>
</evidence>
<dbReference type="EMBL" id="CAADEY010000029">
    <property type="protein sequence ID" value="VFJ50550.1"/>
    <property type="molecule type" value="Genomic_DNA"/>
</dbReference>
<evidence type="ECO:0000313" key="10">
    <source>
        <dbReference type="EMBL" id="VFJ50550.1"/>
    </source>
</evidence>
<name>A0A450SDK0_9GAMM</name>
<evidence type="ECO:0000256" key="6">
    <source>
        <dbReference type="ARBA" id="ARBA00022842"/>
    </source>
</evidence>
<dbReference type="Gene3D" id="3.40.50.1010">
    <property type="entry name" value="5'-nuclease"/>
    <property type="match status" value="1"/>
</dbReference>
<gene>
    <name evidence="8" type="primary">vapC</name>
    <name evidence="11" type="ORF">BECKDK2373B_GA0170837_104718</name>
    <name evidence="10" type="ORF">BECKDK2373C_GA0170839_102920</name>
</gene>
<evidence type="ECO:0000256" key="1">
    <source>
        <dbReference type="ARBA" id="ARBA00001946"/>
    </source>
</evidence>
<dbReference type="GO" id="GO:0016787">
    <property type="term" value="F:hydrolase activity"/>
    <property type="evidence" value="ECO:0007669"/>
    <property type="project" value="UniProtKB-KW"/>
</dbReference>
<keyword evidence="5 8" id="KW-0378">Hydrolase</keyword>
<keyword evidence="6 8" id="KW-0460">Magnesium</keyword>
<comment type="function">
    <text evidence="8">Toxic component of a toxin-antitoxin (TA) system. An RNase.</text>
</comment>
<dbReference type="GO" id="GO:0004540">
    <property type="term" value="F:RNA nuclease activity"/>
    <property type="evidence" value="ECO:0007669"/>
    <property type="project" value="InterPro"/>
</dbReference>
<sequence length="143" mass="15836">MRLAPVRRYMLDTNTVSHLLKGHPVVARHVRELPMASLCISAITGGELRFGLAKRPEAKHLHVAVEELLLRVDVLPWDNAVTKRYGAVRADRERQGGMLSPLDLLIAAHALETGAVLVTNDRAFGRITELPLEDWTVQPPHGS</sequence>
<keyword evidence="2 8" id="KW-1277">Toxin-antitoxin system</keyword>
<dbReference type="HAMAP" id="MF_00265">
    <property type="entry name" value="VapC_Nob1"/>
    <property type="match status" value="1"/>
</dbReference>
<dbReference type="Pfam" id="PF01850">
    <property type="entry name" value="PIN"/>
    <property type="match status" value="1"/>
</dbReference>
<feature type="domain" description="PIN" evidence="9">
    <location>
        <begin position="9"/>
        <end position="128"/>
    </location>
</feature>
<evidence type="ECO:0000256" key="5">
    <source>
        <dbReference type="ARBA" id="ARBA00022801"/>
    </source>
</evidence>
<dbReference type="AlphaFoldDB" id="A0A450SDK0"/>
<keyword evidence="4 8" id="KW-0479">Metal-binding</keyword>
<dbReference type="InterPro" id="IPR029060">
    <property type="entry name" value="PIN-like_dom_sf"/>
</dbReference>
<comment type="similarity">
    <text evidence="7 8">Belongs to the PINc/VapC protein family.</text>
</comment>
<protein>
    <recommendedName>
        <fullName evidence="8">Ribonuclease VapC</fullName>
        <shortName evidence="8">RNase VapC</shortName>
        <ecNumber evidence="8">3.1.-.-</ecNumber>
    </recommendedName>
    <alternativeName>
        <fullName evidence="8">Toxin VapC</fullName>
    </alternativeName>
</protein>
<keyword evidence="3 8" id="KW-0540">Nuclease</keyword>
<evidence type="ECO:0000259" key="9">
    <source>
        <dbReference type="Pfam" id="PF01850"/>
    </source>
</evidence>
<dbReference type="EC" id="3.1.-.-" evidence="8"/>
<keyword evidence="8" id="KW-0800">Toxin</keyword>
<dbReference type="GO" id="GO:0090729">
    <property type="term" value="F:toxin activity"/>
    <property type="evidence" value="ECO:0007669"/>
    <property type="project" value="UniProtKB-KW"/>
</dbReference>
<dbReference type="InterPro" id="IPR002716">
    <property type="entry name" value="PIN_dom"/>
</dbReference>
<accession>A0A450SDK0</accession>
<dbReference type="SUPFAM" id="SSF88723">
    <property type="entry name" value="PIN domain-like"/>
    <property type="match status" value="1"/>
</dbReference>
<dbReference type="GO" id="GO:0004519">
    <property type="term" value="F:endonuclease activity"/>
    <property type="evidence" value="ECO:0007669"/>
    <property type="project" value="UniProtKB-KW"/>
</dbReference>
<evidence type="ECO:0000256" key="4">
    <source>
        <dbReference type="ARBA" id="ARBA00022723"/>
    </source>
</evidence>
<dbReference type="EMBL" id="CAADEX010000047">
    <property type="protein sequence ID" value="VFJ54577.1"/>
    <property type="molecule type" value="Genomic_DNA"/>
</dbReference>
<dbReference type="CDD" id="cd18740">
    <property type="entry name" value="PIN_VapC4-5_FitB-like"/>
    <property type="match status" value="1"/>
</dbReference>
<evidence type="ECO:0000256" key="7">
    <source>
        <dbReference type="ARBA" id="ARBA00038093"/>
    </source>
</evidence>
<dbReference type="InterPro" id="IPR022907">
    <property type="entry name" value="VapC_family"/>
</dbReference>
<comment type="cofactor">
    <cofactor evidence="1 8">
        <name>Mg(2+)</name>
        <dbReference type="ChEBI" id="CHEBI:18420"/>
    </cofactor>
</comment>
<dbReference type="GO" id="GO:0000287">
    <property type="term" value="F:magnesium ion binding"/>
    <property type="evidence" value="ECO:0007669"/>
    <property type="project" value="UniProtKB-UniRule"/>
</dbReference>